<dbReference type="Pfam" id="PF17783">
    <property type="entry name" value="WHD_CvfB"/>
    <property type="match status" value="1"/>
</dbReference>
<dbReference type="InterPro" id="IPR039566">
    <property type="entry name" value="CvfB_S1_st"/>
</dbReference>
<dbReference type="PANTHER" id="PTHR37296:SF1">
    <property type="entry name" value="CONSERVED VIRULENCE FACTOR B"/>
    <property type="match status" value="1"/>
</dbReference>
<dbReference type="Gene3D" id="2.40.50.140">
    <property type="entry name" value="Nucleic acid-binding proteins"/>
    <property type="match status" value="2"/>
</dbReference>
<dbReference type="SUPFAM" id="SSF50249">
    <property type="entry name" value="Nucleic acid-binding proteins"/>
    <property type="match status" value="1"/>
</dbReference>
<dbReference type="InterPro" id="IPR014464">
    <property type="entry name" value="CvfB_fam"/>
</dbReference>
<dbReference type="InterPro" id="IPR048587">
    <property type="entry name" value="CvfB_S1_3rd"/>
</dbReference>
<dbReference type="InterPro" id="IPR012340">
    <property type="entry name" value="NA-bd_OB-fold"/>
</dbReference>
<name>A0ABS4CPT2_9BACI</name>
<dbReference type="PIRSF" id="PIRSF012524">
    <property type="entry name" value="YitL_S1"/>
    <property type="match status" value="1"/>
</dbReference>
<keyword evidence="4" id="KW-1185">Reference proteome</keyword>
<evidence type="ECO:0000313" key="3">
    <source>
        <dbReference type="EMBL" id="MBP1079595.1"/>
    </source>
</evidence>
<dbReference type="InterPro" id="IPR040764">
    <property type="entry name" value="CvfB_WH"/>
</dbReference>
<comment type="similarity">
    <text evidence="1">Belongs to the CvfB family.</text>
</comment>
<dbReference type="Proteomes" id="UP000674416">
    <property type="component" value="Unassembled WGS sequence"/>
</dbReference>
<dbReference type="EMBL" id="JAFDST010000001">
    <property type="protein sequence ID" value="MBP1079595.1"/>
    <property type="molecule type" value="Genomic_DNA"/>
</dbReference>
<evidence type="ECO:0000256" key="1">
    <source>
        <dbReference type="PIRNR" id="PIRNR012524"/>
    </source>
</evidence>
<dbReference type="PANTHER" id="PTHR37296">
    <property type="entry name" value="CONSERVED VIRULENCE FACTOR B"/>
    <property type="match status" value="1"/>
</dbReference>
<proteinExistence type="inferred from homology"/>
<accession>A0ABS4CPT2</accession>
<dbReference type="SMART" id="SM00316">
    <property type="entry name" value="S1"/>
    <property type="match status" value="3"/>
</dbReference>
<dbReference type="Pfam" id="PF21191">
    <property type="entry name" value="CvfB_1st"/>
    <property type="match status" value="1"/>
</dbReference>
<dbReference type="Pfam" id="PF13509">
    <property type="entry name" value="S1_2"/>
    <property type="match status" value="1"/>
</dbReference>
<dbReference type="InterPro" id="IPR036388">
    <property type="entry name" value="WH-like_DNA-bd_sf"/>
</dbReference>
<evidence type="ECO:0000313" key="4">
    <source>
        <dbReference type="Proteomes" id="UP000674416"/>
    </source>
</evidence>
<evidence type="ECO:0000259" key="2">
    <source>
        <dbReference type="PROSITE" id="PS50126"/>
    </source>
</evidence>
<feature type="domain" description="S1 motif" evidence="2">
    <location>
        <begin position="161"/>
        <end position="221"/>
    </location>
</feature>
<dbReference type="PROSITE" id="PS50126">
    <property type="entry name" value="S1"/>
    <property type="match status" value="1"/>
</dbReference>
<sequence length="295" mass="33692">MIQETERKKQMKPGLKVTLEIEKKADYGYFLTDGESTILLHNSEIIEDISDREEVLVYLYVDHEERLAATMKMPKITEEVYDWVEVVDVVSGRGVYVDVGLSKDALVATEHLPPFESIWPKAGDKLYCMMKVTKYGRMFAKPAPEDVIKELFQPADQSLMNKELTGTVYRLIASGSFVISEEGIRGFIHPSQRKEEPRLGEQLKARVIAIKDDSSVNLSLLPRKQDSMSTDAEQIISYLRTRNGAMPFSDKSDPEDIKERFQMSKGAFKRALGHLMKQGKVRQEGSWTYEITKEK</sequence>
<dbReference type="InterPro" id="IPR048588">
    <property type="entry name" value="CvfB_S1_2nd"/>
</dbReference>
<gene>
    <name evidence="3" type="ORF">JOC74_000083</name>
</gene>
<organism evidence="3 4">
    <name type="scientific">Bacillus capparidis</name>
    <dbReference type="NCBI Taxonomy" id="1840411"/>
    <lineage>
        <taxon>Bacteria</taxon>
        <taxon>Bacillati</taxon>
        <taxon>Bacillota</taxon>
        <taxon>Bacilli</taxon>
        <taxon>Bacillales</taxon>
        <taxon>Bacillaceae</taxon>
        <taxon>Bacillus</taxon>
    </lineage>
</organism>
<protein>
    <submittedName>
        <fullName evidence="3">RNA-binding protein (Virulence factor B family)</fullName>
    </submittedName>
</protein>
<reference evidence="3 4" key="1">
    <citation type="submission" date="2021-01" db="EMBL/GenBank/DDBJ databases">
        <title>Genomic Encyclopedia of Type Strains, Phase IV (KMG-IV): sequencing the most valuable type-strain genomes for metagenomic binning, comparative biology and taxonomic classification.</title>
        <authorList>
            <person name="Goeker M."/>
        </authorList>
    </citation>
    <scope>NUCLEOTIDE SEQUENCE [LARGE SCALE GENOMIC DNA]</scope>
    <source>
        <strain evidence="3 4">DSM 103394</strain>
    </source>
</reference>
<dbReference type="Gene3D" id="1.10.10.10">
    <property type="entry name" value="Winged helix-like DNA-binding domain superfamily/Winged helix DNA-binding domain"/>
    <property type="match status" value="1"/>
</dbReference>
<dbReference type="Pfam" id="PF21543">
    <property type="entry name" value="CvfB_2nd"/>
    <property type="match status" value="1"/>
</dbReference>
<comment type="caution">
    <text evidence="3">The sequence shown here is derived from an EMBL/GenBank/DDBJ whole genome shotgun (WGS) entry which is preliminary data.</text>
</comment>
<dbReference type="InterPro" id="IPR003029">
    <property type="entry name" value="S1_domain"/>
</dbReference>